<reference evidence="1" key="3">
    <citation type="submission" date="2025-09" db="UniProtKB">
        <authorList>
            <consortium name="Ensembl"/>
        </authorList>
    </citation>
    <scope>IDENTIFICATION</scope>
</reference>
<dbReference type="Ensembl" id="ENSOART00020071068.1">
    <property type="protein sequence ID" value="ENSOARP00020043386.1"/>
    <property type="gene ID" value="ENSOARG00020014844.2"/>
</dbReference>
<gene>
    <name evidence="1" type="primary">CBFA2T3</name>
</gene>
<evidence type="ECO:0000313" key="1">
    <source>
        <dbReference type="Ensembl" id="ENSOARP00020043386.1"/>
    </source>
</evidence>
<reference evidence="1" key="2">
    <citation type="submission" date="2025-08" db="UniProtKB">
        <authorList>
            <consortium name="Ensembl"/>
        </authorList>
    </citation>
    <scope>IDENTIFICATION</scope>
</reference>
<protein>
    <submittedName>
        <fullName evidence="1">CBFA2/RUNX1 partner transcriptional co-repressor 3</fullName>
    </submittedName>
</protein>
<reference evidence="1" key="1">
    <citation type="submission" date="2020-11" db="EMBL/GenBank/DDBJ databases">
        <authorList>
            <person name="Davenport K.M."/>
            <person name="Bickhart D.M."/>
            <person name="Smith T.P.L."/>
            <person name="Murdoch B.M."/>
            <person name="Rosen B.D."/>
        </authorList>
    </citation>
    <scope>NUCLEOTIDE SEQUENCE [LARGE SCALE GENOMIC DNA]</scope>
    <source>
        <strain evidence="1">OAR_USU_Benz2616</strain>
    </source>
</reference>
<name>A0AC11DIE4_SHEEP</name>
<accession>A0AC11DIE4</accession>
<organism evidence="1">
    <name type="scientific">Ovis aries</name>
    <name type="common">Sheep</name>
    <dbReference type="NCBI Taxonomy" id="9940"/>
    <lineage>
        <taxon>Eukaryota</taxon>
        <taxon>Metazoa</taxon>
        <taxon>Chordata</taxon>
        <taxon>Craniata</taxon>
        <taxon>Vertebrata</taxon>
        <taxon>Euteleostomi</taxon>
        <taxon>Mammalia</taxon>
        <taxon>Eutheria</taxon>
        <taxon>Laurasiatheria</taxon>
        <taxon>Artiodactyla</taxon>
        <taxon>Ruminantia</taxon>
        <taxon>Pecora</taxon>
        <taxon>Bovidae</taxon>
        <taxon>Caprinae</taxon>
        <taxon>Ovis</taxon>
    </lineage>
</organism>
<sequence length="713" mass="77599">MSPCSRPPLPQAAARRPEAVWGTETSSSEEPRLAEACVFPSRAHEVEKGTERGAHQAPSCCPPRGCPPPTSAGFRFLNPPSGSMSRASPVLDSGPSASTSCSTPRGPRKGGPDRKEKATAMPDSPAEVKTQPRATPPSMPPPPPAASQGATRHPSFTPHTNREDGPAMSLPHGRFHGCLKWSMVCLLMNGSSHSPTAIGGAPSTPNGFSNGPATSCSAALSTQQLPPACGARQLSKLKRFLATLQQFGSDISPEIGERVRTLVLGLVNSTLTIEEFHSKLQEATNFPLRPFVIPFLKANLPLLQRELLHCARLAKQSPAQYLAQHEQALLDADASSPVDSSELLLEVNDNGKRRTPDRTKENGSDRDPLHPDHLSKRPCTLSPAQRYSPSNGVPHPPPPPHYRLEDMAMAHHFRDSYRHLDPRELRERHRQLAMHGSRPEEVIDHRLTEREWAEEWKHLNNLLNCIMDMAEKTRRSLTVLRRCQEADREELNHWIRRCSDAAEDGKKGPGQTARPLSSSVGTEGAQLDVHRDFMPRTLSGYMPEEIWRKAEEAVNEVKRQAMSELQKAVSDAERKAHELISTERAKMERALAEARRQASEDALTVVNQQEDSSESCWNCGRKASETCSGCNAARYCGSFCQHKDWEKHHHVCGQSLQGPAATVAEPVPGQSDTATGLGPCLPPAAASPSEAGSTGPSRPGSPGPPGPLDAAPR</sequence>
<proteinExistence type="predicted"/>